<dbReference type="RefSeq" id="WP_142461188.1">
    <property type="nucleotide sequence ID" value="NZ_FXTJ01000019.1"/>
</dbReference>
<dbReference type="AlphaFoldDB" id="A0A521FUJ7"/>
<dbReference type="EMBL" id="FXTJ01000019">
    <property type="protein sequence ID" value="SMO99774.1"/>
    <property type="molecule type" value="Genomic_DNA"/>
</dbReference>
<evidence type="ECO:0000256" key="1">
    <source>
        <dbReference type="SAM" id="MobiDB-lite"/>
    </source>
</evidence>
<sequence>MATGEETWVARLTPAPGRSVSDLLDMPLGLDVWERHADSLVVSASDSRLSEVERRRLARVDRLTTTAQYLARTRRSPAGEDGDRRSSPSPQQE</sequence>
<gene>
    <name evidence="2" type="ORF">SAMN06273567_1195</name>
</gene>
<protein>
    <submittedName>
        <fullName evidence="2">Uncharacterized protein</fullName>
    </submittedName>
</protein>
<proteinExistence type="predicted"/>
<dbReference type="Proteomes" id="UP000317484">
    <property type="component" value="Unassembled WGS sequence"/>
</dbReference>
<evidence type="ECO:0000313" key="3">
    <source>
        <dbReference type="Proteomes" id="UP000317484"/>
    </source>
</evidence>
<keyword evidence="3" id="KW-1185">Reference proteome</keyword>
<evidence type="ECO:0000313" key="2">
    <source>
        <dbReference type="EMBL" id="SMO99774.1"/>
    </source>
</evidence>
<feature type="region of interest" description="Disordered" evidence="1">
    <location>
        <begin position="66"/>
        <end position="93"/>
    </location>
</feature>
<organism evidence="2 3">
    <name type="scientific">Geodermatophilus aquaeductus</name>
    <dbReference type="NCBI Taxonomy" id="1564161"/>
    <lineage>
        <taxon>Bacteria</taxon>
        <taxon>Bacillati</taxon>
        <taxon>Actinomycetota</taxon>
        <taxon>Actinomycetes</taxon>
        <taxon>Geodermatophilales</taxon>
        <taxon>Geodermatophilaceae</taxon>
        <taxon>Geodermatophilus</taxon>
    </lineage>
</organism>
<feature type="compositionally biased region" description="Basic and acidic residues" evidence="1">
    <location>
        <begin position="77"/>
        <end position="86"/>
    </location>
</feature>
<accession>A0A521FUJ7</accession>
<reference evidence="2 3" key="1">
    <citation type="submission" date="2017-05" db="EMBL/GenBank/DDBJ databases">
        <authorList>
            <person name="Varghese N."/>
            <person name="Submissions S."/>
        </authorList>
    </citation>
    <scope>NUCLEOTIDE SEQUENCE [LARGE SCALE GENOMIC DNA]</scope>
    <source>
        <strain evidence="2 3">DSM 46834</strain>
    </source>
</reference>
<name>A0A521FUJ7_9ACTN</name>